<protein>
    <submittedName>
        <fullName evidence="2">Histidine phosphatase superfamily protein (Branch 1)</fullName>
    </submittedName>
</protein>
<evidence type="ECO:0000313" key="3">
    <source>
        <dbReference type="Proteomes" id="UP000239415"/>
    </source>
</evidence>
<organism evidence="2 3">
    <name type="scientific">Actinoplanes italicus</name>
    <dbReference type="NCBI Taxonomy" id="113567"/>
    <lineage>
        <taxon>Bacteria</taxon>
        <taxon>Bacillati</taxon>
        <taxon>Actinomycetota</taxon>
        <taxon>Actinomycetes</taxon>
        <taxon>Micromonosporales</taxon>
        <taxon>Micromonosporaceae</taxon>
        <taxon>Actinoplanes</taxon>
    </lineage>
</organism>
<dbReference type="RefSeq" id="WP_106315353.1">
    <property type="nucleotide sequence ID" value="NZ_BOMO01000024.1"/>
</dbReference>
<dbReference type="Gene3D" id="3.40.50.1240">
    <property type="entry name" value="Phosphoglycerate mutase-like"/>
    <property type="match status" value="1"/>
</dbReference>
<comment type="caution">
    <text evidence="2">The sequence shown here is derived from an EMBL/GenBank/DDBJ whole genome shotgun (WGS) entry which is preliminary data.</text>
</comment>
<dbReference type="SMART" id="SM00855">
    <property type="entry name" value="PGAM"/>
    <property type="match status" value="1"/>
</dbReference>
<evidence type="ECO:0000256" key="1">
    <source>
        <dbReference type="SAM" id="MobiDB-lite"/>
    </source>
</evidence>
<dbReference type="InterPro" id="IPR029033">
    <property type="entry name" value="His_PPase_superfam"/>
</dbReference>
<dbReference type="AlphaFoldDB" id="A0A2T0KPY2"/>
<dbReference type="SUPFAM" id="SSF53254">
    <property type="entry name" value="Phosphoglycerate mutase-like"/>
    <property type="match status" value="1"/>
</dbReference>
<accession>A0A2T0KPY2</accession>
<feature type="region of interest" description="Disordered" evidence="1">
    <location>
        <begin position="1"/>
        <end position="26"/>
    </location>
</feature>
<keyword evidence="3" id="KW-1185">Reference proteome</keyword>
<sequence>MHTDVVLVRHARSVPPTADGPDEVSRPLTTEGLQQALDLVTRLTEPRPAAVWSSPYRRAIQTVRPAAQALGLPLRTHGELREWDDGRICASPVWSDISFSERPGPPCLANDVTPRIGCGSGPGPALCDQCRPIIATRSFDGGRTGDDGRSRRVGHRSFRF</sequence>
<gene>
    <name evidence="2" type="ORF">CLV67_101353</name>
</gene>
<reference evidence="2 3" key="1">
    <citation type="submission" date="2018-03" db="EMBL/GenBank/DDBJ databases">
        <title>Genomic Encyclopedia of Archaeal and Bacterial Type Strains, Phase II (KMG-II): from individual species to whole genera.</title>
        <authorList>
            <person name="Goeker M."/>
        </authorList>
    </citation>
    <scope>NUCLEOTIDE SEQUENCE [LARGE SCALE GENOMIC DNA]</scope>
    <source>
        <strain evidence="2 3">DSM 43146</strain>
    </source>
</reference>
<evidence type="ECO:0000313" key="2">
    <source>
        <dbReference type="EMBL" id="PRX25635.1"/>
    </source>
</evidence>
<dbReference type="Proteomes" id="UP000239415">
    <property type="component" value="Unassembled WGS sequence"/>
</dbReference>
<dbReference type="InterPro" id="IPR013078">
    <property type="entry name" value="His_Pase_superF_clade-1"/>
</dbReference>
<dbReference type="CDD" id="cd07067">
    <property type="entry name" value="HP_PGM_like"/>
    <property type="match status" value="1"/>
</dbReference>
<feature type="region of interest" description="Disordered" evidence="1">
    <location>
        <begin position="138"/>
        <end position="160"/>
    </location>
</feature>
<feature type="compositionally biased region" description="Basic residues" evidence="1">
    <location>
        <begin position="151"/>
        <end position="160"/>
    </location>
</feature>
<dbReference type="Pfam" id="PF00300">
    <property type="entry name" value="His_Phos_1"/>
    <property type="match status" value="1"/>
</dbReference>
<proteinExistence type="predicted"/>
<name>A0A2T0KPY2_9ACTN</name>
<dbReference type="EMBL" id="PVMZ01000001">
    <property type="protein sequence ID" value="PRX25635.1"/>
    <property type="molecule type" value="Genomic_DNA"/>
</dbReference>
<dbReference type="OrthoDB" id="9781415at2"/>